<dbReference type="AlphaFoldDB" id="A0A9N8H5Z1"/>
<gene>
    <name evidence="2" type="ORF">SEMRO_156_G070761.1</name>
</gene>
<feature type="region of interest" description="Disordered" evidence="1">
    <location>
        <begin position="74"/>
        <end position="116"/>
    </location>
</feature>
<keyword evidence="3" id="KW-1185">Reference proteome</keyword>
<feature type="compositionally biased region" description="Polar residues" evidence="1">
    <location>
        <begin position="107"/>
        <end position="116"/>
    </location>
</feature>
<name>A0A9N8H5Z1_9STRA</name>
<evidence type="ECO:0000313" key="2">
    <source>
        <dbReference type="EMBL" id="CAB9503108.1"/>
    </source>
</evidence>
<organism evidence="2 3">
    <name type="scientific">Seminavis robusta</name>
    <dbReference type="NCBI Taxonomy" id="568900"/>
    <lineage>
        <taxon>Eukaryota</taxon>
        <taxon>Sar</taxon>
        <taxon>Stramenopiles</taxon>
        <taxon>Ochrophyta</taxon>
        <taxon>Bacillariophyta</taxon>
        <taxon>Bacillariophyceae</taxon>
        <taxon>Bacillariophycidae</taxon>
        <taxon>Naviculales</taxon>
        <taxon>Naviculaceae</taxon>
        <taxon>Seminavis</taxon>
    </lineage>
</organism>
<feature type="region of interest" description="Disordered" evidence="1">
    <location>
        <begin position="1"/>
        <end position="48"/>
    </location>
</feature>
<dbReference type="Proteomes" id="UP001153069">
    <property type="component" value="Unassembled WGS sequence"/>
</dbReference>
<evidence type="ECO:0000313" key="3">
    <source>
        <dbReference type="Proteomes" id="UP001153069"/>
    </source>
</evidence>
<protein>
    <submittedName>
        <fullName evidence="2">Uncharacterized protein</fullName>
    </submittedName>
</protein>
<accession>A0A9N8H5Z1</accession>
<reference evidence="2" key="1">
    <citation type="submission" date="2020-06" db="EMBL/GenBank/DDBJ databases">
        <authorList>
            <consortium name="Plant Systems Biology data submission"/>
        </authorList>
    </citation>
    <scope>NUCLEOTIDE SEQUENCE</scope>
    <source>
        <strain evidence="2">D6</strain>
    </source>
</reference>
<evidence type="ECO:0000256" key="1">
    <source>
        <dbReference type="SAM" id="MobiDB-lite"/>
    </source>
</evidence>
<feature type="compositionally biased region" description="Basic and acidic residues" evidence="1">
    <location>
        <begin position="74"/>
        <end position="87"/>
    </location>
</feature>
<comment type="caution">
    <text evidence="2">The sequence shown here is derived from an EMBL/GenBank/DDBJ whole genome shotgun (WGS) entry which is preliminary data.</text>
</comment>
<sequence length="116" mass="12470">MTKGLDSIPPSGYERNSLIGLLSSDRPRTRGDGDADATPWNLRAPIRPRDSATSRVYLLSVLDRALALTTAELVHEVSSDSTERNEDTGGFALGQHPGSPPEEKSQHSGNSGRSKQ</sequence>
<proteinExistence type="predicted"/>
<dbReference type="EMBL" id="CAICTM010000155">
    <property type="protein sequence ID" value="CAB9503108.1"/>
    <property type="molecule type" value="Genomic_DNA"/>
</dbReference>